<name>A0ABW5CDI7_9PROT</name>
<gene>
    <name evidence="3" type="ORF">ACFSNB_09605</name>
</gene>
<dbReference type="RefSeq" id="WP_377315959.1">
    <property type="nucleotide sequence ID" value="NZ_JBHUIY010000016.1"/>
</dbReference>
<comment type="caution">
    <text evidence="3">The sequence shown here is derived from an EMBL/GenBank/DDBJ whole genome shotgun (WGS) entry which is preliminary data.</text>
</comment>
<dbReference type="InterPro" id="IPR007863">
    <property type="entry name" value="Peptidase_M16_C"/>
</dbReference>
<organism evidence="3 4">
    <name type="scientific">Phaeospirillum tilakii</name>
    <dbReference type="NCBI Taxonomy" id="741673"/>
    <lineage>
        <taxon>Bacteria</taxon>
        <taxon>Pseudomonadati</taxon>
        <taxon>Pseudomonadota</taxon>
        <taxon>Alphaproteobacteria</taxon>
        <taxon>Rhodospirillales</taxon>
        <taxon>Rhodospirillaceae</taxon>
        <taxon>Phaeospirillum</taxon>
    </lineage>
</organism>
<dbReference type="PANTHER" id="PTHR11851:SF224">
    <property type="entry name" value="PROCESSING PROTEASE"/>
    <property type="match status" value="1"/>
</dbReference>
<dbReference type="SUPFAM" id="SSF63411">
    <property type="entry name" value="LuxS/MPP-like metallohydrolase"/>
    <property type="match status" value="2"/>
</dbReference>
<feature type="chain" id="PRO_5046519401" evidence="1">
    <location>
        <begin position="23"/>
        <end position="434"/>
    </location>
</feature>
<dbReference type="PANTHER" id="PTHR11851">
    <property type="entry name" value="METALLOPROTEASE"/>
    <property type="match status" value="1"/>
</dbReference>
<protein>
    <submittedName>
        <fullName evidence="3">M16 family metallopeptidase</fullName>
    </submittedName>
</protein>
<dbReference type="InterPro" id="IPR050361">
    <property type="entry name" value="MPP/UQCRC_Complex"/>
</dbReference>
<sequence>MSRLLAVCALLVALVLSGPAGAVTIERVVSPGGIEAWLVRDHANPILAVEVSFRGGASLDPAGKTGLATMTAALLDEGAGPYGSQAFQRRLEDRVIGLSFDAGRDALRGHLKTLTEHRDEAFDLLRLALTAPRFDAPAVERIRGQLLTGLMRESESPEHLAARAWFAAAFPGHPYGRSPRGDIATVKTITVADLKSEVTRQLARDRMTIGVVGDIDPPELGRLLDATFAGLPARGAALTVAETRADTHGQSERIARAIPQTVANFGLAGIKRDDPDWYAATVMNHILGGGGFASRLTETVREKNGLAYGVWTALIPLDHAGVLFGGVATENSRFDQSLALIRQELRRMRDDGPTETELADAKTYLNGSFPLGLDSTSAIAQLLVQMQTDRLGLDFLDRRPGLINTVTAADVRRVAARLLDPDALALVAVGPAAP</sequence>
<evidence type="ECO:0000313" key="3">
    <source>
        <dbReference type="EMBL" id="MFD2234062.1"/>
    </source>
</evidence>
<dbReference type="Pfam" id="PF05193">
    <property type="entry name" value="Peptidase_M16_C"/>
    <property type="match status" value="1"/>
</dbReference>
<evidence type="ECO:0000259" key="2">
    <source>
        <dbReference type="Pfam" id="PF05193"/>
    </source>
</evidence>
<evidence type="ECO:0000313" key="4">
    <source>
        <dbReference type="Proteomes" id="UP001597296"/>
    </source>
</evidence>
<proteinExistence type="predicted"/>
<dbReference type="EMBL" id="JBHUIY010000016">
    <property type="protein sequence ID" value="MFD2234062.1"/>
    <property type="molecule type" value="Genomic_DNA"/>
</dbReference>
<dbReference type="Gene3D" id="3.30.830.10">
    <property type="entry name" value="Metalloenzyme, LuxS/M16 peptidase-like"/>
    <property type="match status" value="2"/>
</dbReference>
<feature type="domain" description="Peptidase M16 C-terminal" evidence="2">
    <location>
        <begin position="189"/>
        <end position="364"/>
    </location>
</feature>
<dbReference type="Proteomes" id="UP001597296">
    <property type="component" value="Unassembled WGS sequence"/>
</dbReference>
<accession>A0ABW5CDI7</accession>
<feature type="signal peptide" evidence="1">
    <location>
        <begin position="1"/>
        <end position="22"/>
    </location>
</feature>
<keyword evidence="4" id="KW-1185">Reference proteome</keyword>
<keyword evidence="1" id="KW-0732">Signal</keyword>
<reference evidence="4" key="1">
    <citation type="journal article" date="2019" name="Int. J. Syst. Evol. Microbiol.">
        <title>The Global Catalogue of Microorganisms (GCM) 10K type strain sequencing project: providing services to taxonomists for standard genome sequencing and annotation.</title>
        <authorList>
            <consortium name="The Broad Institute Genomics Platform"/>
            <consortium name="The Broad Institute Genome Sequencing Center for Infectious Disease"/>
            <person name="Wu L."/>
            <person name="Ma J."/>
        </authorList>
    </citation>
    <scope>NUCLEOTIDE SEQUENCE [LARGE SCALE GENOMIC DNA]</scope>
    <source>
        <strain evidence="4">KCTC 15012</strain>
    </source>
</reference>
<dbReference type="InterPro" id="IPR011249">
    <property type="entry name" value="Metalloenz_LuxS/M16"/>
</dbReference>
<evidence type="ECO:0000256" key="1">
    <source>
        <dbReference type="SAM" id="SignalP"/>
    </source>
</evidence>